<dbReference type="Proteomes" id="UP000443423">
    <property type="component" value="Unassembled WGS sequence"/>
</dbReference>
<dbReference type="AlphaFoldDB" id="A0A6A8G8J3"/>
<reference evidence="1 2" key="1">
    <citation type="submission" date="2019-11" db="EMBL/GenBank/DDBJ databases">
        <title>Whole genome sequence of Haloferax sp. MBLA0078.</title>
        <authorList>
            <person name="Seo M.-J."/>
            <person name="Cho E.-S."/>
        </authorList>
    </citation>
    <scope>NUCLEOTIDE SEQUENCE [LARGE SCALE GENOMIC DNA]</scope>
    <source>
        <strain evidence="1 2">MBLA0078</strain>
    </source>
</reference>
<comment type="caution">
    <text evidence="1">The sequence shown here is derived from an EMBL/GenBank/DDBJ whole genome shotgun (WGS) entry which is preliminary data.</text>
</comment>
<organism evidence="1 2">
    <name type="scientific">Haloferax marinum</name>
    <dbReference type="NCBI Taxonomy" id="2666143"/>
    <lineage>
        <taxon>Archaea</taxon>
        <taxon>Methanobacteriati</taxon>
        <taxon>Methanobacteriota</taxon>
        <taxon>Stenosarchaea group</taxon>
        <taxon>Halobacteria</taxon>
        <taxon>Halobacteriales</taxon>
        <taxon>Haloferacaceae</taxon>
        <taxon>Haloferax</taxon>
    </lineage>
</organism>
<gene>
    <name evidence="1" type="ORF">GJR99_13490</name>
</gene>
<evidence type="ECO:0000313" key="1">
    <source>
        <dbReference type="EMBL" id="MRW97580.1"/>
    </source>
</evidence>
<dbReference type="RefSeq" id="WP_151113009.1">
    <property type="nucleotide sequence ID" value="NZ_WKJQ01000001.1"/>
</dbReference>
<dbReference type="InterPro" id="IPR046174">
    <property type="entry name" value="DUF6176"/>
</dbReference>
<protein>
    <submittedName>
        <fullName evidence="1">Uncharacterized protein</fullName>
    </submittedName>
</protein>
<keyword evidence="2" id="KW-1185">Reference proteome</keyword>
<dbReference type="EMBL" id="WKJQ01000001">
    <property type="protein sequence ID" value="MRW97580.1"/>
    <property type="molecule type" value="Genomic_DNA"/>
</dbReference>
<accession>A0A6A8G8J3</accession>
<dbReference type="Pfam" id="PF19673">
    <property type="entry name" value="DUF6176"/>
    <property type="match status" value="1"/>
</dbReference>
<name>A0A6A8G8J3_9EURY</name>
<dbReference type="OrthoDB" id="197321at2157"/>
<sequence length="124" mass="14592">MPETFVRKQRITPGKTDALRELVGELRTEAREYRDGVLDIWNDESLHTLSLFIEHGDEYDYLVWYVEADDFEQLVEVRANSTHRLHELEDAMMELMLEDPEELGSFEPLFHGVNPNRPAEFIVQ</sequence>
<evidence type="ECO:0000313" key="2">
    <source>
        <dbReference type="Proteomes" id="UP000443423"/>
    </source>
</evidence>
<proteinExistence type="predicted"/>